<protein>
    <recommendedName>
        <fullName evidence="1">Anaphase-promoting complex subunit 2</fullName>
    </recommendedName>
</protein>
<dbReference type="Gene3D" id="3.30.230.130">
    <property type="entry name" value="Cullin, Chain C, Domain 2"/>
    <property type="match status" value="1"/>
</dbReference>
<dbReference type="EMBL" id="NBIV01000016">
    <property type="protein sequence ID" value="PXF48212.1"/>
    <property type="molecule type" value="Genomic_DNA"/>
</dbReference>
<dbReference type="PANTHER" id="PTHR45957">
    <property type="entry name" value="ANAPHASE-PROMOTING COMPLEX SUBUNIT 2"/>
    <property type="match status" value="1"/>
</dbReference>
<dbReference type="InterPro" id="IPR036388">
    <property type="entry name" value="WH-like_DNA-bd_sf"/>
</dbReference>
<dbReference type="GO" id="GO:0031625">
    <property type="term" value="F:ubiquitin protein ligase binding"/>
    <property type="evidence" value="ECO:0007669"/>
    <property type="project" value="InterPro"/>
</dbReference>
<dbReference type="InterPro" id="IPR014786">
    <property type="entry name" value="ANAPC2_C"/>
</dbReference>
<dbReference type="STRING" id="448386.A0A2V3J289"/>
<dbReference type="PANTHER" id="PTHR45957:SF1">
    <property type="entry name" value="ANAPHASE-PROMOTING COMPLEX SUBUNIT 2"/>
    <property type="match status" value="1"/>
</dbReference>
<dbReference type="SMART" id="SM00182">
    <property type="entry name" value="CULLIN"/>
    <property type="match status" value="1"/>
</dbReference>
<dbReference type="Pfam" id="PF26557">
    <property type="entry name" value="Cullin_AB"/>
    <property type="match status" value="1"/>
</dbReference>
<evidence type="ECO:0000256" key="7">
    <source>
        <dbReference type="SAM" id="MobiDB-lite"/>
    </source>
</evidence>
<dbReference type="GO" id="GO:0006511">
    <property type="term" value="P:ubiquitin-dependent protein catabolic process"/>
    <property type="evidence" value="ECO:0007669"/>
    <property type="project" value="InterPro"/>
</dbReference>
<keyword evidence="4" id="KW-0833">Ubl conjugation pathway</keyword>
<accession>A0A2V3J289</accession>
<evidence type="ECO:0000256" key="6">
    <source>
        <dbReference type="PROSITE-ProRule" id="PRU00330"/>
    </source>
</evidence>
<feature type="region of interest" description="Disordered" evidence="7">
    <location>
        <begin position="670"/>
        <end position="690"/>
    </location>
</feature>
<keyword evidence="10" id="KW-1185">Reference proteome</keyword>
<name>A0A2V3J289_9FLOR</name>
<dbReference type="InterPro" id="IPR044554">
    <property type="entry name" value="ANAPC2"/>
</dbReference>
<evidence type="ECO:0000256" key="5">
    <source>
        <dbReference type="ARBA" id="ARBA00023306"/>
    </source>
</evidence>
<evidence type="ECO:0000259" key="8">
    <source>
        <dbReference type="PROSITE" id="PS50069"/>
    </source>
</evidence>
<feature type="domain" description="Cullin family profile" evidence="8">
    <location>
        <begin position="446"/>
        <end position="637"/>
    </location>
</feature>
<gene>
    <name evidence="9" type="ORF">BWQ96_02164</name>
</gene>
<dbReference type="AlphaFoldDB" id="A0A2V3J289"/>
<dbReference type="InterPro" id="IPR059120">
    <property type="entry name" value="Cullin-like_AB"/>
</dbReference>
<dbReference type="OrthoDB" id="5581181at2759"/>
<dbReference type="SUPFAM" id="SSF75632">
    <property type="entry name" value="Cullin homology domain"/>
    <property type="match status" value="1"/>
</dbReference>
<evidence type="ECO:0000256" key="4">
    <source>
        <dbReference type="ARBA" id="ARBA00022786"/>
    </source>
</evidence>
<keyword evidence="5" id="KW-0131">Cell cycle</keyword>
<evidence type="ECO:0000256" key="1">
    <source>
        <dbReference type="ARBA" id="ARBA00016068"/>
    </source>
</evidence>
<dbReference type="Pfam" id="PF25773">
    <property type="entry name" value="TPR_ANAPC2"/>
    <property type="match status" value="1"/>
</dbReference>
<comment type="caution">
    <text evidence="9">The sequence shown here is derived from an EMBL/GenBank/DDBJ whole genome shotgun (WGS) entry which is preliminary data.</text>
</comment>
<dbReference type="GO" id="GO:0070979">
    <property type="term" value="P:protein K11-linked ubiquitination"/>
    <property type="evidence" value="ECO:0007669"/>
    <property type="project" value="TreeGrafter"/>
</dbReference>
<evidence type="ECO:0000256" key="3">
    <source>
        <dbReference type="ARBA" id="ARBA00022776"/>
    </source>
</evidence>
<dbReference type="SMART" id="SM01013">
    <property type="entry name" value="APC2"/>
    <property type="match status" value="1"/>
</dbReference>
<dbReference type="InterPro" id="IPR036390">
    <property type="entry name" value="WH_DNA-bd_sf"/>
</dbReference>
<evidence type="ECO:0000256" key="2">
    <source>
        <dbReference type="ARBA" id="ARBA00022618"/>
    </source>
</evidence>
<dbReference type="GO" id="GO:0007091">
    <property type="term" value="P:metaphase/anaphase transition of mitotic cell cycle"/>
    <property type="evidence" value="ECO:0007669"/>
    <property type="project" value="TreeGrafter"/>
</dbReference>
<evidence type="ECO:0000313" key="10">
    <source>
        <dbReference type="Proteomes" id="UP000247409"/>
    </source>
</evidence>
<dbReference type="Proteomes" id="UP000247409">
    <property type="component" value="Unassembled WGS sequence"/>
</dbReference>
<dbReference type="InterPro" id="IPR016158">
    <property type="entry name" value="Cullin_homology"/>
</dbReference>
<dbReference type="Gene3D" id="1.10.10.10">
    <property type="entry name" value="Winged helix-like DNA-binding domain superfamily/Winged helix DNA-binding domain"/>
    <property type="match status" value="1"/>
</dbReference>
<dbReference type="InterPro" id="IPR036317">
    <property type="entry name" value="Cullin_homology_sf"/>
</dbReference>
<dbReference type="Pfam" id="PF08672">
    <property type="entry name" value="ANAPC2"/>
    <property type="match status" value="1"/>
</dbReference>
<evidence type="ECO:0000313" key="9">
    <source>
        <dbReference type="EMBL" id="PXF48212.1"/>
    </source>
</evidence>
<dbReference type="GO" id="GO:0005680">
    <property type="term" value="C:anaphase-promoting complex"/>
    <property type="evidence" value="ECO:0007669"/>
    <property type="project" value="TreeGrafter"/>
</dbReference>
<organism evidence="9 10">
    <name type="scientific">Gracilariopsis chorda</name>
    <dbReference type="NCBI Taxonomy" id="448386"/>
    <lineage>
        <taxon>Eukaryota</taxon>
        <taxon>Rhodophyta</taxon>
        <taxon>Florideophyceae</taxon>
        <taxon>Rhodymeniophycidae</taxon>
        <taxon>Gracilariales</taxon>
        <taxon>Gracilariaceae</taxon>
        <taxon>Gracilariopsis</taxon>
    </lineage>
</organism>
<dbReference type="InterPro" id="IPR057975">
    <property type="entry name" value="TPR_ANAPC2"/>
</dbReference>
<dbReference type="SUPFAM" id="SSF46785">
    <property type="entry name" value="Winged helix' DNA-binding domain"/>
    <property type="match status" value="1"/>
</dbReference>
<keyword evidence="2" id="KW-0132">Cell division</keyword>
<dbReference type="GO" id="GO:0051301">
    <property type="term" value="P:cell division"/>
    <property type="evidence" value="ECO:0007669"/>
    <property type="project" value="UniProtKB-KW"/>
</dbReference>
<sequence length="764" mass="87086">MDDITSAWKFCLSETYGPENNSMVVKGQLQKLHRSGHSRAFCLWIIRSQERVVVEKVVPLLKLMCTGNQTDNHVLHTLSEAHRYFVNGRNTVAELEKIKECVGCTRKFILRSMAMLIELVPSHLGDSVARILERLLSEYSQTLTGRERARRVCNQLVDLGFSEVLEDAIGSVAFDTMDSLVQQRTRNNYEGRALPGLVQWMQNFLQDWMALILPSATNDYDNTHSTDATTKQKDKDGLHLQHWRKRLFFRLHESVGNIRKGQLMILIQTFPKSLPALEDLKDCIMSTDQKPEVTSAMREQFTQTMLNAGTITSEILQRYVSVIKMLRFLDPSGVMLENVSGPVREYLRRRTDTVRCIVSGMTGDGELYEELQRGRRKRARDAEGDVHMSGGKSLESKIYDEEDEDCQSIDGYYNTSMRIDVEDYDNWEPEPIDAPRKGGKWKPGKDAIATLVTIYGTSEQIVNEYKGLLADKLINSFGLDLDREYKTLELLTDRFGKEAMHECLIMLNDIKDSKLVLETAQSQNPASPLQNFEAVVLSKEFWPKLQEESEFKATTQLETQMSLYTSSFQKHKHPRKLRWQHGVGTVAVHLEFEDGREVDVSVTPIQATILSHFAVKKKQTLQELQNHLGIKDDAVFRRKIQGLANLGVIRAADSNNSTYETVEHAGEIESASGGIDEENVPANDRDVGDEQPEDAQMAVYETYVMAMLQNLKQLPLEQIHNMLQRFVQTPAYDRTEAQLAAFLSQLIEEEKIELSAGMYKVKKR</sequence>
<dbReference type="PROSITE" id="PS50069">
    <property type="entry name" value="CULLIN_2"/>
    <property type="match status" value="1"/>
</dbReference>
<proteinExistence type="inferred from homology"/>
<reference evidence="9 10" key="1">
    <citation type="journal article" date="2018" name="Mol. Biol. Evol.">
        <title>Analysis of the draft genome of the red seaweed Gracilariopsis chorda provides insights into genome size evolution in Rhodophyta.</title>
        <authorList>
            <person name="Lee J."/>
            <person name="Yang E.C."/>
            <person name="Graf L."/>
            <person name="Yang J.H."/>
            <person name="Qiu H."/>
            <person name="Zel Zion U."/>
            <person name="Chan C.X."/>
            <person name="Stephens T.G."/>
            <person name="Weber A.P.M."/>
            <person name="Boo G.H."/>
            <person name="Boo S.M."/>
            <person name="Kim K.M."/>
            <person name="Shin Y."/>
            <person name="Jung M."/>
            <person name="Lee S.J."/>
            <person name="Yim H.S."/>
            <person name="Lee J.H."/>
            <person name="Bhattacharya D."/>
            <person name="Yoon H.S."/>
        </authorList>
    </citation>
    <scope>NUCLEOTIDE SEQUENCE [LARGE SCALE GENOMIC DNA]</scope>
    <source>
        <strain evidence="9 10">SKKU-2015</strain>
        <tissue evidence="9">Whole body</tissue>
    </source>
</reference>
<keyword evidence="3" id="KW-0498">Mitosis</keyword>
<comment type="similarity">
    <text evidence="6">Belongs to the cullin family.</text>
</comment>